<keyword evidence="2 3" id="KW-0143">Chaperone</keyword>
<accession>A0A2W5B0J3</accession>
<dbReference type="GO" id="GO:0016151">
    <property type="term" value="F:nickel cation binding"/>
    <property type="evidence" value="ECO:0007669"/>
    <property type="project" value="UniProtKB-UniRule"/>
</dbReference>
<comment type="similarity">
    <text evidence="3">Belongs to the UreF family.</text>
</comment>
<dbReference type="InterPro" id="IPR038277">
    <property type="entry name" value="UreF_sf"/>
</dbReference>
<protein>
    <recommendedName>
        <fullName evidence="3">Urease accessory protein UreF</fullName>
    </recommendedName>
</protein>
<keyword evidence="3" id="KW-0963">Cytoplasm</keyword>
<dbReference type="HAMAP" id="MF_01385">
    <property type="entry name" value="UreF"/>
    <property type="match status" value="1"/>
</dbReference>
<evidence type="ECO:0000256" key="1">
    <source>
        <dbReference type="ARBA" id="ARBA00022988"/>
    </source>
</evidence>
<dbReference type="Gene3D" id="1.10.4190.10">
    <property type="entry name" value="Urease accessory protein UreF"/>
    <property type="match status" value="1"/>
</dbReference>
<dbReference type="PIRSF" id="PIRSF009467">
    <property type="entry name" value="Ureas_acces_UreF"/>
    <property type="match status" value="1"/>
</dbReference>
<feature type="region of interest" description="Disordered" evidence="4">
    <location>
        <begin position="1"/>
        <end position="24"/>
    </location>
</feature>
<gene>
    <name evidence="3" type="primary">ureF</name>
    <name evidence="5" type="ORF">DI609_09490</name>
</gene>
<comment type="function">
    <text evidence="3">Required for maturation of urease via the functional incorporation of the urease nickel metallocenter.</text>
</comment>
<dbReference type="PANTHER" id="PTHR33620:SF1">
    <property type="entry name" value="UREASE ACCESSORY PROTEIN F"/>
    <property type="match status" value="1"/>
</dbReference>
<dbReference type="Pfam" id="PF01730">
    <property type="entry name" value="UreF"/>
    <property type="match status" value="1"/>
</dbReference>
<comment type="subunit">
    <text evidence="3">UreD, UreF and UreG form a complex that acts as a GTP-hydrolysis-dependent molecular chaperone, activating the urease apoprotein by helping to assemble the nickel containing metallocenter of UreC. The UreE protein probably delivers the nickel.</text>
</comment>
<dbReference type="AlphaFoldDB" id="A0A2W5B0J3"/>
<comment type="caution">
    <text evidence="5">The sequence shown here is derived from an EMBL/GenBank/DDBJ whole genome shotgun (WGS) entry which is preliminary data.</text>
</comment>
<sequence length="264" mass="28896">MQNTPTKSKKNGKKTEQAETGPQHVPSAVRAQLAMLHFTDSALPTGGFSHSYGMETYLQRDDVHDPDTFATWLRAYLRQAAYNDGLICRFAAEVGAQVKSKEIDEDAAYARLAELDQLAHVSLVPRQVRDANSSMGTRMAKIGPVAVPESPILQRYCKDVREGELHGSPAIVHGLALGVLGLDIVEAVRSYLMQLTVSLTQNGIRGIPIGQDAGQRVLSAMYPVINRTAEKIQTLGMIDLGMSSPGLEIAQIQHETHRSRMFMS</sequence>
<dbReference type="EMBL" id="QFNY01000242">
    <property type="protein sequence ID" value="PZO98927.1"/>
    <property type="molecule type" value="Genomic_DNA"/>
</dbReference>
<dbReference type="GO" id="GO:0005737">
    <property type="term" value="C:cytoplasm"/>
    <property type="evidence" value="ECO:0007669"/>
    <property type="project" value="UniProtKB-SubCell"/>
</dbReference>
<evidence type="ECO:0000256" key="2">
    <source>
        <dbReference type="ARBA" id="ARBA00023186"/>
    </source>
</evidence>
<evidence type="ECO:0000313" key="6">
    <source>
        <dbReference type="Proteomes" id="UP000249451"/>
    </source>
</evidence>
<dbReference type="Proteomes" id="UP000249451">
    <property type="component" value="Unassembled WGS sequence"/>
</dbReference>
<evidence type="ECO:0000313" key="5">
    <source>
        <dbReference type="EMBL" id="PZO98927.1"/>
    </source>
</evidence>
<comment type="subcellular location">
    <subcellularLocation>
        <location evidence="3">Cytoplasm</location>
    </subcellularLocation>
</comment>
<evidence type="ECO:0000256" key="4">
    <source>
        <dbReference type="SAM" id="MobiDB-lite"/>
    </source>
</evidence>
<reference evidence="5 6" key="1">
    <citation type="submission" date="2017-11" db="EMBL/GenBank/DDBJ databases">
        <title>Infants hospitalized years apart are colonized by the same room-sourced microbial strains.</title>
        <authorList>
            <person name="Brooks B."/>
            <person name="Olm M.R."/>
            <person name="Firek B.A."/>
            <person name="Baker R."/>
            <person name="Thomas B.C."/>
            <person name="Morowitz M.J."/>
            <person name="Banfield J.F."/>
        </authorList>
    </citation>
    <scope>NUCLEOTIDE SEQUENCE [LARGE SCALE GENOMIC DNA]</scope>
    <source>
        <strain evidence="5">S2_012_000_R3_87</strain>
    </source>
</reference>
<evidence type="ECO:0000256" key="3">
    <source>
        <dbReference type="HAMAP-Rule" id="MF_01385"/>
    </source>
</evidence>
<keyword evidence="1 3" id="KW-0996">Nickel insertion</keyword>
<dbReference type="InterPro" id="IPR002639">
    <property type="entry name" value="UreF"/>
</dbReference>
<proteinExistence type="inferred from homology"/>
<dbReference type="PANTHER" id="PTHR33620">
    <property type="entry name" value="UREASE ACCESSORY PROTEIN F"/>
    <property type="match status" value="1"/>
</dbReference>
<organism evidence="5 6">
    <name type="scientific">Corynebacterium urealyticum</name>
    <dbReference type="NCBI Taxonomy" id="43771"/>
    <lineage>
        <taxon>Bacteria</taxon>
        <taxon>Bacillati</taxon>
        <taxon>Actinomycetota</taxon>
        <taxon>Actinomycetes</taxon>
        <taxon>Mycobacteriales</taxon>
        <taxon>Corynebacteriaceae</taxon>
        <taxon>Corynebacterium</taxon>
    </lineage>
</organism>
<name>A0A2W5B0J3_9CORY</name>